<comment type="pathway">
    <text evidence="3">Carbohydrate degradation; glycolysis; D-glyceraldehyde 3-phosphate from glycerone phosphate: step 1/1.</text>
</comment>
<dbReference type="InterPro" id="IPR013785">
    <property type="entry name" value="Aldolase_TIM"/>
</dbReference>
<dbReference type="PROSITE" id="PS00171">
    <property type="entry name" value="TIM_1"/>
    <property type="match status" value="1"/>
</dbReference>
<dbReference type="GO" id="GO:0019563">
    <property type="term" value="P:glycerol catabolic process"/>
    <property type="evidence" value="ECO:0007669"/>
    <property type="project" value="TreeGrafter"/>
</dbReference>
<comment type="similarity">
    <text evidence="1 3">Belongs to the triosephosphate isomerase family.</text>
</comment>
<keyword evidence="3" id="KW-0324">Glycolysis</keyword>
<dbReference type="EC" id="5.3.1.1" evidence="3"/>
<comment type="subunit">
    <text evidence="3">Homodimer.</text>
</comment>
<comment type="subcellular location">
    <subcellularLocation>
        <location evidence="3">Cytoplasm</location>
    </subcellularLocation>
</comment>
<keyword evidence="3" id="KW-0963">Cytoplasm</keyword>
<name>A0A1G1ZKF1_9BACT</name>
<dbReference type="CDD" id="cd00311">
    <property type="entry name" value="TIM"/>
    <property type="match status" value="1"/>
</dbReference>
<dbReference type="PANTHER" id="PTHR21139">
    <property type="entry name" value="TRIOSEPHOSPHATE ISOMERASE"/>
    <property type="match status" value="1"/>
</dbReference>
<dbReference type="SUPFAM" id="SSF51351">
    <property type="entry name" value="Triosephosphate isomerase (TIM)"/>
    <property type="match status" value="1"/>
</dbReference>
<dbReference type="Pfam" id="PF00121">
    <property type="entry name" value="TIM"/>
    <property type="match status" value="1"/>
</dbReference>
<gene>
    <name evidence="4" type="ORF">A3A04_01350</name>
</gene>
<dbReference type="GO" id="GO:0005829">
    <property type="term" value="C:cytosol"/>
    <property type="evidence" value="ECO:0007669"/>
    <property type="project" value="TreeGrafter"/>
</dbReference>
<evidence type="ECO:0000313" key="5">
    <source>
        <dbReference type="Proteomes" id="UP000178517"/>
    </source>
</evidence>
<dbReference type="GO" id="GO:0006094">
    <property type="term" value="P:gluconeogenesis"/>
    <property type="evidence" value="ECO:0007669"/>
    <property type="project" value="UniProtKB-UniPathway"/>
</dbReference>
<protein>
    <recommendedName>
        <fullName evidence="3">Triosephosphate isomerase</fullName>
        <ecNumber evidence="3">5.3.1.1</ecNumber>
    </recommendedName>
</protein>
<dbReference type="PANTHER" id="PTHR21139:SF42">
    <property type="entry name" value="TRIOSEPHOSPHATE ISOMERASE"/>
    <property type="match status" value="1"/>
</dbReference>
<dbReference type="Proteomes" id="UP000178517">
    <property type="component" value="Unassembled WGS sequence"/>
</dbReference>
<dbReference type="STRING" id="1798406.A3A04_01350"/>
<comment type="catalytic activity">
    <reaction evidence="3">
        <text>D-glyceraldehyde 3-phosphate = dihydroxyacetone phosphate</text>
        <dbReference type="Rhea" id="RHEA:18585"/>
        <dbReference type="ChEBI" id="CHEBI:57642"/>
        <dbReference type="ChEBI" id="CHEBI:59776"/>
        <dbReference type="EC" id="5.3.1.1"/>
    </reaction>
</comment>
<evidence type="ECO:0000256" key="2">
    <source>
        <dbReference type="ARBA" id="ARBA00023235"/>
    </source>
</evidence>
<dbReference type="UniPathway" id="UPA00109">
    <property type="reaction ID" value="UER00189"/>
</dbReference>
<proteinExistence type="inferred from homology"/>
<comment type="pathway">
    <text evidence="3">Carbohydrate biosynthesis; gluconeogenesis.</text>
</comment>
<dbReference type="InterPro" id="IPR020861">
    <property type="entry name" value="Triosephosphate_isomerase_AS"/>
</dbReference>
<dbReference type="GO" id="GO:0046166">
    <property type="term" value="P:glyceraldehyde-3-phosphate biosynthetic process"/>
    <property type="evidence" value="ECO:0007669"/>
    <property type="project" value="TreeGrafter"/>
</dbReference>
<dbReference type="UniPathway" id="UPA00138"/>
<organism evidence="4 5">
    <name type="scientific">Candidatus Harrisonbacteria bacterium RIFCSPLOWO2_01_FULL_40_28</name>
    <dbReference type="NCBI Taxonomy" id="1798406"/>
    <lineage>
        <taxon>Bacteria</taxon>
        <taxon>Candidatus Harrisoniibacteriota</taxon>
    </lineage>
</organism>
<dbReference type="InterPro" id="IPR000652">
    <property type="entry name" value="Triosephosphate_isomerase"/>
</dbReference>
<dbReference type="InterPro" id="IPR035990">
    <property type="entry name" value="TIM_sf"/>
</dbReference>
<dbReference type="GO" id="GO:0004807">
    <property type="term" value="F:triose-phosphate isomerase activity"/>
    <property type="evidence" value="ECO:0007669"/>
    <property type="project" value="UniProtKB-UniRule"/>
</dbReference>
<keyword evidence="3" id="KW-0312">Gluconeogenesis</keyword>
<evidence type="ECO:0000256" key="1">
    <source>
        <dbReference type="ARBA" id="ARBA00007422"/>
    </source>
</evidence>
<dbReference type="AlphaFoldDB" id="A0A1G1ZKF1"/>
<dbReference type="EMBL" id="MHJI01000027">
    <property type="protein sequence ID" value="OGY64995.1"/>
    <property type="molecule type" value="Genomic_DNA"/>
</dbReference>
<reference evidence="4 5" key="1">
    <citation type="journal article" date="2016" name="Nat. Commun.">
        <title>Thousands of microbial genomes shed light on interconnected biogeochemical processes in an aquifer system.</title>
        <authorList>
            <person name="Anantharaman K."/>
            <person name="Brown C.T."/>
            <person name="Hug L.A."/>
            <person name="Sharon I."/>
            <person name="Castelle C.J."/>
            <person name="Probst A.J."/>
            <person name="Thomas B.C."/>
            <person name="Singh A."/>
            <person name="Wilkins M.J."/>
            <person name="Karaoz U."/>
            <person name="Brodie E.L."/>
            <person name="Williams K.H."/>
            <person name="Hubbard S.S."/>
            <person name="Banfield J.F."/>
        </authorList>
    </citation>
    <scope>NUCLEOTIDE SEQUENCE [LARGE SCALE GENOMIC DNA]</scope>
</reference>
<dbReference type="NCBIfam" id="TIGR00419">
    <property type="entry name" value="tim"/>
    <property type="match status" value="1"/>
</dbReference>
<dbReference type="GO" id="GO:0006096">
    <property type="term" value="P:glycolytic process"/>
    <property type="evidence" value="ECO:0007669"/>
    <property type="project" value="UniProtKB-UniRule"/>
</dbReference>
<evidence type="ECO:0000256" key="3">
    <source>
        <dbReference type="RuleBase" id="RU363013"/>
    </source>
</evidence>
<dbReference type="Gene3D" id="3.20.20.70">
    <property type="entry name" value="Aldolase class I"/>
    <property type="match status" value="1"/>
</dbReference>
<accession>A0A1G1ZKF1</accession>
<sequence>MRKIIIENWKMNPASEKEAEQLFKEAIASASLEIDTIIASPFIYLSILARIKRPHYIALAAQDVFWEESGAFTGEISPLQLKGYGVKYVIVGHSERRLNLGETDELIGKKVRAAHTHGIIPVLCIGETKKEKEDNMREAILKMQLEKGLALLAKNAEFLIAYEPVWAIGTGNPSTVEDTLEAVHFINRVLQALHKGYKVKFLYGGSITKDTVRDFLKEDDIHGVLMGKASLSPADFKEMV</sequence>
<dbReference type="PROSITE" id="PS51440">
    <property type="entry name" value="TIM_2"/>
    <property type="match status" value="1"/>
</dbReference>
<comment type="caution">
    <text evidence="4">The sequence shown here is derived from an EMBL/GenBank/DDBJ whole genome shotgun (WGS) entry which is preliminary data.</text>
</comment>
<evidence type="ECO:0000313" key="4">
    <source>
        <dbReference type="EMBL" id="OGY64995.1"/>
    </source>
</evidence>
<keyword evidence="2 3" id="KW-0413">Isomerase</keyword>